<gene>
    <name evidence="2" type="ORF">D9619_002462</name>
</gene>
<evidence type="ECO:0000313" key="3">
    <source>
        <dbReference type="Proteomes" id="UP000567179"/>
    </source>
</evidence>
<dbReference type="AlphaFoldDB" id="A0A8H5EU36"/>
<dbReference type="OrthoDB" id="47801at2759"/>
<feature type="compositionally biased region" description="Pro residues" evidence="1">
    <location>
        <begin position="507"/>
        <end position="521"/>
    </location>
</feature>
<feature type="compositionally biased region" description="Low complexity" evidence="1">
    <location>
        <begin position="366"/>
        <end position="419"/>
    </location>
</feature>
<protein>
    <submittedName>
        <fullName evidence="2">Uncharacterized protein</fullName>
    </submittedName>
</protein>
<dbReference type="Proteomes" id="UP000567179">
    <property type="component" value="Unassembled WGS sequence"/>
</dbReference>
<feature type="region of interest" description="Disordered" evidence="1">
    <location>
        <begin position="250"/>
        <end position="283"/>
    </location>
</feature>
<feature type="compositionally biased region" description="Low complexity" evidence="1">
    <location>
        <begin position="250"/>
        <end position="268"/>
    </location>
</feature>
<feature type="compositionally biased region" description="Low complexity" evidence="1">
    <location>
        <begin position="329"/>
        <end position="345"/>
    </location>
</feature>
<evidence type="ECO:0000313" key="2">
    <source>
        <dbReference type="EMBL" id="KAF5312580.1"/>
    </source>
</evidence>
<accession>A0A8H5EU36</accession>
<feature type="compositionally biased region" description="Polar residues" evidence="1">
    <location>
        <begin position="565"/>
        <end position="576"/>
    </location>
</feature>
<feature type="region of interest" description="Disordered" evidence="1">
    <location>
        <begin position="478"/>
        <end position="527"/>
    </location>
</feature>
<sequence>MAPPPATMVSRPPINDHNSYISFRDFVPDEDAANLTREQQSTPSIDAGNPNAGKLWLGLEDQTAFIMAQREALEAFNVAKALRQSEESARADEARRARAAVADKAENTFATKVVVEEEEPNGSCTQSQALAIRAMTPAPRTASRASASASAAADEAARSLARSRQIDPMQYPLLEKVSSGSLGSSYNPSTSPSGYTYIPSSSPSASYSISESPTRTRYTSASASAAAHAQELSRKATAFATVPAPGSASAAAASIRRPSSSASQQAQAHARRPSLTTTASSPVVTALPASAPIPVPNAYRSQTPGSLTYQQSQYFRQSQVYYEQQQAYQRSRLNSQSQPSSQNRPQSPPQPQQPYQQFIPQHARVASNSSNSIRSSTPLSSSYPSSSASAFASSSATSYPSRTTATPAPVASSSSSSPPKFNVPSQPPAGHSSASASAAGYTRARGLSRSETPSQRPTTPMAPVVAYAPSTSPTAYTTAAAVGASEKRRKSSVSQTPQIAPSGQPYAQPPPPSATPMPPSSLPRDGISIGARLARPSTSLGHGLLQHQRTPSQSEPPVAVPSLPRSMTPSTHQSYSAHRDRQEARDAREARERQLAKEEAREAGADLFTPTRPCRGCGRPVASPRSQGSPDVDLPTPFADLLHVTCGVCRTTHCRGCFTVARCPPGCNGGDGCLVANCCASVRAVAIFEALAAFDSVYISETTYFASVSSSSASQNARDGETSKKSHSSVGKVQRQVYLRALIAKPKTGRFTTALVRTLKVLHDRLVPATSSSSSDAGTAAETSPANLTPFIQRVLACSLLPEVLHAFLVDAPVRDWIPHSEACCAMLDALSRLSEACPSIIEQRMRPIERSPGVGRVVWARGRLTWASTSSSEQAAGHVTGNGSGEVRLKDLIRGLEDRAKALRALAGSMHYQETIYKVNALCDRMSYLGLQQLLGNI</sequence>
<dbReference type="EMBL" id="JAACJJ010000056">
    <property type="protein sequence ID" value="KAF5312580.1"/>
    <property type="molecule type" value="Genomic_DNA"/>
</dbReference>
<proteinExistence type="predicted"/>
<keyword evidence="3" id="KW-1185">Reference proteome</keyword>
<feature type="region of interest" description="Disordered" evidence="1">
    <location>
        <begin position="542"/>
        <end position="632"/>
    </location>
</feature>
<evidence type="ECO:0000256" key="1">
    <source>
        <dbReference type="SAM" id="MobiDB-lite"/>
    </source>
</evidence>
<feature type="region of interest" description="Disordered" evidence="1">
    <location>
        <begin position="326"/>
        <end position="466"/>
    </location>
</feature>
<feature type="compositionally biased region" description="Polar residues" evidence="1">
    <location>
        <begin position="449"/>
        <end position="458"/>
    </location>
</feature>
<comment type="caution">
    <text evidence="2">The sequence shown here is derived from an EMBL/GenBank/DDBJ whole genome shotgun (WGS) entry which is preliminary data.</text>
</comment>
<reference evidence="2 3" key="1">
    <citation type="journal article" date="2020" name="ISME J.">
        <title>Uncovering the hidden diversity of litter-decomposition mechanisms in mushroom-forming fungi.</title>
        <authorList>
            <person name="Floudas D."/>
            <person name="Bentzer J."/>
            <person name="Ahren D."/>
            <person name="Johansson T."/>
            <person name="Persson P."/>
            <person name="Tunlid A."/>
        </authorList>
    </citation>
    <scope>NUCLEOTIDE SEQUENCE [LARGE SCALE GENOMIC DNA]</scope>
    <source>
        <strain evidence="2 3">CBS 101986</strain>
    </source>
</reference>
<name>A0A8H5EU36_9AGAR</name>
<feature type="compositionally biased region" description="Basic and acidic residues" evidence="1">
    <location>
        <begin position="577"/>
        <end position="604"/>
    </location>
</feature>
<organism evidence="2 3">
    <name type="scientific">Psilocybe cf. subviscida</name>
    <dbReference type="NCBI Taxonomy" id="2480587"/>
    <lineage>
        <taxon>Eukaryota</taxon>
        <taxon>Fungi</taxon>
        <taxon>Dikarya</taxon>
        <taxon>Basidiomycota</taxon>
        <taxon>Agaricomycotina</taxon>
        <taxon>Agaricomycetes</taxon>
        <taxon>Agaricomycetidae</taxon>
        <taxon>Agaricales</taxon>
        <taxon>Agaricineae</taxon>
        <taxon>Strophariaceae</taxon>
        <taxon>Psilocybe</taxon>
    </lineage>
</organism>